<dbReference type="PIRSF" id="PIRSF031043">
    <property type="entry name" value="UCP031043"/>
    <property type="match status" value="1"/>
</dbReference>
<sequence length="431" mass="46483">MEAGGGGGGTGGGGRRRLGSRETSPDRARAGNAQQQQQRLVRPMKKVQVVYYLSRNGQLEHPHFMELPQVPNQHLRLKDVMDRLTVLRGRGMPSLFSWSCKRSYKNGYVWNDLAENDIIYPADGAEYVLKGSEIIQACSERFPHVKITNRQPKPLQISHNRHQIEVEEEEEGMEEEEEGEQVVIEEEVADKFGKVTATGVYTTRCSRGISTDEIERVEKPIKNRDQPTELSLDDASPPSSSSSDKAPAAHRFEDGDPAGEPGQTRNSVLLQLIACGSVSVKGRAAGGGGGGLLKAAVSSAAAAAAAGASSLAGGRRGGASNKGSVSRFASRAGDEDELRCVSENPRFGHPPLEEKEYFSGSIVEGSRGPPGPSLKKSNSYNEERSSKLGIGERRLEVAEETAGVKGKCIPGRKKPSGKQQQLQQQPKKGSQ</sequence>
<evidence type="ECO:0000256" key="3">
    <source>
        <dbReference type="ARBA" id="ARBA00022475"/>
    </source>
</evidence>
<feature type="compositionally biased region" description="Gly residues" evidence="9">
    <location>
        <begin position="1"/>
        <end position="13"/>
    </location>
</feature>
<evidence type="ECO:0000256" key="6">
    <source>
        <dbReference type="ARBA" id="ARBA00023306"/>
    </source>
</evidence>
<evidence type="ECO:0000313" key="11">
    <source>
        <dbReference type="Proteomes" id="UP000504607"/>
    </source>
</evidence>
<dbReference type="PANTHER" id="PTHR31083:SF18">
    <property type="entry name" value="PROTEIN SOSEKI 2"/>
    <property type="match status" value="1"/>
</dbReference>
<feature type="compositionally biased region" description="Basic and acidic residues" evidence="9">
    <location>
        <begin position="381"/>
        <end position="397"/>
    </location>
</feature>
<evidence type="ECO:0000256" key="7">
    <source>
        <dbReference type="ARBA" id="ARBA00024211"/>
    </source>
</evidence>
<dbReference type="Proteomes" id="UP000504607">
    <property type="component" value="Chromosome 3"/>
</dbReference>
<dbReference type="GO" id="GO:2000067">
    <property type="term" value="P:regulation of root morphogenesis"/>
    <property type="evidence" value="ECO:0007669"/>
    <property type="project" value="UniProtKB-ARBA"/>
</dbReference>
<comment type="subunit">
    <text evidence="8">Homodimer. Forms long polymer filaments with other SOKs proteins polymers (e.g. SOK1, SOK2, SOK3 and SOK4) crucial for polar localization and biological activity. Binds to ANGUSTIFOLIA (AN).</text>
</comment>
<organism evidence="11 12">
    <name type="scientific">Elaeis guineensis var. tenera</name>
    <name type="common">Oil palm</name>
    <dbReference type="NCBI Taxonomy" id="51953"/>
    <lineage>
        <taxon>Eukaryota</taxon>
        <taxon>Viridiplantae</taxon>
        <taxon>Streptophyta</taxon>
        <taxon>Embryophyta</taxon>
        <taxon>Tracheophyta</taxon>
        <taxon>Spermatophyta</taxon>
        <taxon>Magnoliopsida</taxon>
        <taxon>Liliopsida</taxon>
        <taxon>Arecaceae</taxon>
        <taxon>Arecoideae</taxon>
        <taxon>Cocoseae</taxon>
        <taxon>Elaeidinae</taxon>
        <taxon>Elaeis</taxon>
    </lineage>
</organism>
<evidence type="ECO:0000256" key="5">
    <source>
        <dbReference type="ARBA" id="ARBA00023136"/>
    </source>
</evidence>
<evidence type="ECO:0000256" key="2">
    <source>
        <dbReference type="ARBA" id="ARBA00022473"/>
    </source>
</evidence>
<feature type="region of interest" description="Disordered" evidence="9">
    <location>
        <begin position="215"/>
        <end position="263"/>
    </location>
</feature>
<comment type="similarity">
    <text evidence="7">Belongs to the SOSEKI family.</text>
</comment>
<gene>
    <name evidence="12" type="primary">LOC105041781</name>
</gene>
<keyword evidence="3" id="KW-1003">Cell membrane</keyword>
<dbReference type="GO" id="GO:0051302">
    <property type="term" value="P:regulation of cell division"/>
    <property type="evidence" value="ECO:0007669"/>
    <property type="project" value="UniProtKB-ARBA"/>
</dbReference>
<feature type="compositionally biased region" description="Basic and acidic residues" evidence="9">
    <location>
        <begin position="215"/>
        <end position="227"/>
    </location>
</feature>
<dbReference type="InterPro" id="IPR048351">
    <property type="entry name" value="SOK_DIX"/>
</dbReference>
<dbReference type="InterPro" id="IPR021182">
    <property type="entry name" value="SOK_magnoliopsida"/>
</dbReference>
<evidence type="ECO:0000256" key="9">
    <source>
        <dbReference type="SAM" id="MobiDB-lite"/>
    </source>
</evidence>
<evidence type="ECO:0000256" key="1">
    <source>
        <dbReference type="ARBA" id="ARBA00004413"/>
    </source>
</evidence>
<keyword evidence="11" id="KW-1185">Reference proteome</keyword>
<dbReference type="GO" id="GO:0090708">
    <property type="term" value="P:specification of plant organ axis polarity"/>
    <property type="evidence" value="ECO:0007669"/>
    <property type="project" value="UniProtKB-ARBA"/>
</dbReference>
<feature type="compositionally biased region" description="Low complexity" evidence="9">
    <location>
        <begin position="417"/>
        <end position="431"/>
    </location>
</feature>
<keyword evidence="5" id="KW-0472">Membrane</keyword>
<feature type="region of interest" description="Disordered" evidence="9">
    <location>
        <begin position="1"/>
        <end position="39"/>
    </location>
</feature>
<dbReference type="Pfam" id="PF06136">
    <property type="entry name" value="SOK"/>
    <property type="match status" value="1"/>
</dbReference>
<evidence type="ECO:0000256" key="4">
    <source>
        <dbReference type="ARBA" id="ARBA00022618"/>
    </source>
</evidence>
<evidence type="ECO:0000259" key="10">
    <source>
        <dbReference type="Pfam" id="PF06136"/>
    </source>
</evidence>
<dbReference type="KEGG" id="egu:105041781"/>
<dbReference type="GO" id="GO:0005886">
    <property type="term" value="C:plasma membrane"/>
    <property type="evidence" value="ECO:0007669"/>
    <property type="project" value="UniProtKB-SubCell"/>
</dbReference>
<reference evidence="12" key="1">
    <citation type="submission" date="2025-08" db="UniProtKB">
        <authorList>
            <consortium name="RefSeq"/>
        </authorList>
    </citation>
    <scope>IDENTIFICATION</scope>
</reference>
<dbReference type="GO" id="GO:0051301">
    <property type="term" value="P:cell division"/>
    <property type="evidence" value="ECO:0007669"/>
    <property type="project" value="UniProtKB-KW"/>
</dbReference>
<dbReference type="OrthoDB" id="1280899at2759"/>
<evidence type="ECO:0000313" key="12">
    <source>
        <dbReference type="RefSeq" id="XP_019704763.1"/>
    </source>
</evidence>
<dbReference type="InterPro" id="IPR010369">
    <property type="entry name" value="SOK"/>
</dbReference>
<dbReference type="InParanoid" id="A0A6J0PHV7"/>
<feature type="compositionally biased region" description="Basic and acidic residues" evidence="9">
    <location>
        <begin position="19"/>
        <end position="29"/>
    </location>
</feature>
<dbReference type="GeneID" id="105041781"/>
<dbReference type="RefSeq" id="XP_019704763.1">
    <property type="nucleotide sequence ID" value="XM_019849204.2"/>
</dbReference>
<proteinExistence type="inferred from homology"/>
<evidence type="ECO:0000256" key="8">
    <source>
        <dbReference type="ARBA" id="ARBA00046534"/>
    </source>
</evidence>
<keyword evidence="2" id="KW-0217">Developmental protein</keyword>
<protein>
    <submittedName>
        <fullName evidence="12">Protein UPSTREAM OF FLC</fullName>
    </submittedName>
</protein>
<dbReference type="FunCoup" id="A0A6J0PHV7">
    <property type="interactions" value="653"/>
</dbReference>
<accession>A0A6J0PHV7</accession>
<dbReference type="GO" id="GO:0051258">
    <property type="term" value="P:protein polymerization"/>
    <property type="evidence" value="ECO:0007669"/>
    <property type="project" value="UniProtKB-ARBA"/>
</dbReference>
<dbReference type="PANTHER" id="PTHR31083">
    <property type="entry name" value="UPSTREAM OF FLC PROTEIN (DUF966)"/>
    <property type="match status" value="1"/>
</dbReference>
<feature type="domain" description="SOSEKI DIX-like" evidence="10">
    <location>
        <begin position="47"/>
        <end position="135"/>
    </location>
</feature>
<keyword evidence="4" id="KW-0132">Cell division</keyword>
<feature type="region of interest" description="Disordered" evidence="9">
    <location>
        <begin position="309"/>
        <end position="431"/>
    </location>
</feature>
<name>A0A6J0PHV7_ELAGV</name>
<dbReference type="AlphaFoldDB" id="A0A6J0PHV7"/>
<keyword evidence="6" id="KW-0131">Cell cycle</keyword>
<comment type="subcellular location">
    <subcellularLocation>
        <location evidence="1">Cell membrane</location>
        <topology evidence="1">Peripheral membrane protein</topology>
        <orientation evidence="1">Cytoplasmic side</orientation>
    </subcellularLocation>
</comment>
<feature type="compositionally biased region" description="Low complexity" evidence="9">
    <location>
        <begin position="233"/>
        <end position="246"/>
    </location>
</feature>